<dbReference type="PANTHER" id="PTHR33939:SF1">
    <property type="entry name" value="DUF4371 DOMAIN-CONTAINING PROTEIN"/>
    <property type="match status" value="1"/>
</dbReference>
<keyword evidence="2" id="KW-0255">Endonuclease</keyword>
<accession>A0A9K3L149</accession>
<dbReference type="AlphaFoldDB" id="A0A9K3L149"/>
<dbReference type="GO" id="GO:0004519">
    <property type="term" value="F:endonuclease activity"/>
    <property type="evidence" value="ECO:0007669"/>
    <property type="project" value="UniProtKB-KW"/>
</dbReference>
<keyword evidence="2" id="KW-0540">Nuclease</keyword>
<dbReference type="Pfam" id="PF13358">
    <property type="entry name" value="DDE_3"/>
    <property type="match status" value="1"/>
</dbReference>
<gene>
    <name evidence="2" type="ORF">IV203_003033</name>
</gene>
<evidence type="ECO:0000259" key="1">
    <source>
        <dbReference type="Pfam" id="PF13358"/>
    </source>
</evidence>
<feature type="domain" description="Tc1-like transposase DDE" evidence="1">
    <location>
        <begin position="132"/>
        <end position="260"/>
    </location>
</feature>
<comment type="caution">
    <text evidence="2">The sequence shown here is derived from an EMBL/GenBank/DDBJ whole genome shotgun (WGS) entry which is preliminary data.</text>
</comment>
<keyword evidence="3" id="KW-1185">Reference proteome</keyword>
<evidence type="ECO:0000313" key="3">
    <source>
        <dbReference type="Proteomes" id="UP000693970"/>
    </source>
</evidence>
<reference evidence="2" key="2">
    <citation type="submission" date="2021-04" db="EMBL/GenBank/DDBJ databases">
        <authorList>
            <person name="Podell S."/>
        </authorList>
    </citation>
    <scope>NUCLEOTIDE SEQUENCE</scope>
    <source>
        <strain evidence="2">Hildebrandi</strain>
    </source>
</reference>
<sequence length="436" mass="50724">MHLDSSEAGEAATLYRRRVFLLQKEHYLRVFIANREVPAEDRLREVYLDESYIHEHYHRNDDSLRDSNDDQDIQYSKAPAKGRRYCFAAAIQGPDPRVVQHDGLDKERKAGLVPNSLWVFCPQSRGANTGDYHKVFDGENFVNWWKTQLLPNLHQPSMIMMDTASYHKVTSAAPKLGKMKKQEIKEWLQGEGVPIQDNMTALALRECARKYIKESIPMDCVNAAEEMGHKVLFTPPYHSDLQPIELVWALVKGNVLRQFNKNTTMKLVYERLIAESHKLEQDGHQLIERWWTSAPPWQRRCVTRFWRQMTMATYLLMKRMKRKVFQIMPKLLRRFRVMRKQYMYVGQVKYNHFSVIESCLDPGYYVYFQRVYRLVRAARKAASERVVKDRPLLVEVVAVDAPPDPVVCVNDDRLPALVGGGSDLELVNGAPDTILL</sequence>
<dbReference type="InterPro" id="IPR038717">
    <property type="entry name" value="Tc1-like_DDE_dom"/>
</dbReference>
<dbReference type="Proteomes" id="UP000693970">
    <property type="component" value="Unassembled WGS sequence"/>
</dbReference>
<proteinExistence type="predicted"/>
<name>A0A9K3L149_9STRA</name>
<dbReference type="PANTHER" id="PTHR33939">
    <property type="entry name" value="PROTEIN CBG22215"/>
    <property type="match status" value="1"/>
</dbReference>
<organism evidence="2 3">
    <name type="scientific">Nitzschia inconspicua</name>
    <dbReference type="NCBI Taxonomy" id="303405"/>
    <lineage>
        <taxon>Eukaryota</taxon>
        <taxon>Sar</taxon>
        <taxon>Stramenopiles</taxon>
        <taxon>Ochrophyta</taxon>
        <taxon>Bacillariophyta</taxon>
        <taxon>Bacillariophyceae</taxon>
        <taxon>Bacillariophycidae</taxon>
        <taxon>Bacillariales</taxon>
        <taxon>Bacillariaceae</taxon>
        <taxon>Nitzschia</taxon>
    </lineage>
</organism>
<dbReference type="OrthoDB" id="78715at2759"/>
<evidence type="ECO:0000313" key="2">
    <source>
        <dbReference type="EMBL" id="KAG7353678.1"/>
    </source>
</evidence>
<keyword evidence="2" id="KW-0378">Hydrolase</keyword>
<reference evidence="2" key="1">
    <citation type="journal article" date="2021" name="Sci. Rep.">
        <title>Diploid genomic architecture of Nitzschia inconspicua, an elite biomass production diatom.</title>
        <authorList>
            <person name="Oliver A."/>
            <person name="Podell S."/>
            <person name="Pinowska A."/>
            <person name="Traller J.C."/>
            <person name="Smith S.R."/>
            <person name="McClure R."/>
            <person name="Beliaev A."/>
            <person name="Bohutskyi P."/>
            <person name="Hill E.A."/>
            <person name="Rabines A."/>
            <person name="Zheng H."/>
            <person name="Allen L.Z."/>
            <person name="Kuo A."/>
            <person name="Grigoriev I.V."/>
            <person name="Allen A.E."/>
            <person name="Hazlebeck D."/>
            <person name="Allen E.E."/>
        </authorList>
    </citation>
    <scope>NUCLEOTIDE SEQUENCE</scope>
    <source>
        <strain evidence="2">Hildebrandi</strain>
    </source>
</reference>
<protein>
    <submittedName>
        <fullName evidence="2">DDE superfamily endonuclease</fullName>
    </submittedName>
</protein>
<dbReference type="EMBL" id="JAGRRH010000016">
    <property type="protein sequence ID" value="KAG7353678.1"/>
    <property type="molecule type" value="Genomic_DNA"/>
</dbReference>